<protein>
    <submittedName>
        <fullName evidence="2">Uncharacterized protein</fullName>
    </submittedName>
</protein>
<feature type="region of interest" description="Disordered" evidence="1">
    <location>
        <begin position="1"/>
        <end position="38"/>
    </location>
</feature>
<dbReference type="RefSeq" id="WP_279674896.1">
    <property type="nucleotide sequence ID" value="NZ_CP122566.1"/>
</dbReference>
<reference evidence="2 3" key="1">
    <citation type="submission" date="2023-03" db="EMBL/GenBank/DDBJ databases">
        <title>Complete genome sequences of several Auritidibacter ignavus strains isolated from ear infections.</title>
        <authorList>
            <person name="Baehr T."/>
            <person name="Baumhoegger A.M."/>
        </authorList>
    </citation>
    <scope>NUCLEOTIDE SEQUENCE [LARGE SCALE GENOMIC DNA]</scope>
    <source>
        <strain evidence="2 3">BABAE-6</strain>
    </source>
</reference>
<evidence type="ECO:0000313" key="3">
    <source>
        <dbReference type="Proteomes" id="UP001224674"/>
    </source>
</evidence>
<evidence type="ECO:0000256" key="1">
    <source>
        <dbReference type="SAM" id="MobiDB-lite"/>
    </source>
</evidence>
<sequence length="374" mass="41010">MRRPGEATVSSEAQKPDLPALRVSLSTPDPGPGGPTAWGETLGILLDELPGPHLPQLPYWQPLSELAVGLPGFLVANRRSYGWQVQATEATPGKEQRRYATALREQFQRVADYQQERPLPELMLEVPGPVTLFSVLMGPGGQKIIRDHGARRDVAHVLAEALAELVQISARILPETTLRLVVRDTDVVAGLRGAIATASGYLTERSLDIAELETYWALLADQLCPTGSELVFQVDLDTHHLGKDDRLLTSLHTLATNDQDSPPLGVSISFPALETDPVGRWASWRWEWIERFRHSQIPLHLECDLERLDGIDPPRAGVELVETTERVGLDPRDLASSVLVARATRPMTGVGLGRCIEALRGVADEFSQRVPGPS</sequence>
<gene>
    <name evidence="2" type="ORF">QDX21_00295</name>
</gene>
<dbReference type="EMBL" id="CP122566">
    <property type="protein sequence ID" value="WGH93296.1"/>
    <property type="molecule type" value="Genomic_DNA"/>
</dbReference>
<dbReference type="Proteomes" id="UP001224674">
    <property type="component" value="Chromosome"/>
</dbReference>
<keyword evidence="3" id="KW-1185">Reference proteome</keyword>
<dbReference type="AlphaFoldDB" id="A0AAJ6ANI1"/>
<evidence type="ECO:0000313" key="2">
    <source>
        <dbReference type="EMBL" id="WGH93296.1"/>
    </source>
</evidence>
<name>A0AAJ6ANI1_9MICC</name>
<accession>A0AAJ6ANI1</accession>
<proteinExistence type="predicted"/>
<organism evidence="2 3">
    <name type="scientific">Auritidibacter ignavus</name>
    <dbReference type="NCBI Taxonomy" id="678932"/>
    <lineage>
        <taxon>Bacteria</taxon>
        <taxon>Bacillati</taxon>
        <taxon>Actinomycetota</taxon>
        <taxon>Actinomycetes</taxon>
        <taxon>Micrococcales</taxon>
        <taxon>Micrococcaceae</taxon>
        <taxon>Auritidibacter</taxon>
    </lineage>
</organism>